<dbReference type="Gene3D" id="3.60.10.10">
    <property type="entry name" value="Endonuclease/exonuclease/phosphatase"/>
    <property type="match status" value="1"/>
</dbReference>
<dbReference type="InterPro" id="IPR017766">
    <property type="entry name" value="Sphingomyelinase/PLipase_C"/>
</dbReference>
<evidence type="ECO:0000256" key="1">
    <source>
        <dbReference type="ARBA" id="ARBA00006335"/>
    </source>
</evidence>
<evidence type="ECO:0000256" key="3">
    <source>
        <dbReference type="ARBA" id="ARBA00022729"/>
    </source>
</evidence>
<accession>A0ABM0GWW8</accession>
<evidence type="ECO:0000313" key="9">
    <source>
        <dbReference type="RefSeq" id="XP_002739137.1"/>
    </source>
</evidence>
<evidence type="ECO:0000256" key="5">
    <source>
        <dbReference type="ARBA" id="ARBA00049371"/>
    </source>
</evidence>
<dbReference type="InterPro" id="IPR005135">
    <property type="entry name" value="Endo/exonuclease/phosphatase"/>
</dbReference>
<evidence type="ECO:0000256" key="2">
    <source>
        <dbReference type="ARBA" id="ARBA00012369"/>
    </source>
</evidence>
<comment type="catalytic activity">
    <reaction evidence="5">
        <text>N-(hexadecanoyl)-sphing-4-enine-1-phosphocholine + H2O = N-hexadecanoylsphing-4-enine + phosphocholine + H(+)</text>
        <dbReference type="Rhea" id="RHEA:45644"/>
        <dbReference type="ChEBI" id="CHEBI:15377"/>
        <dbReference type="ChEBI" id="CHEBI:15378"/>
        <dbReference type="ChEBI" id="CHEBI:72959"/>
        <dbReference type="ChEBI" id="CHEBI:78646"/>
        <dbReference type="ChEBI" id="CHEBI:295975"/>
    </reaction>
    <physiologicalReaction direction="left-to-right" evidence="5">
        <dbReference type="Rhea" id="RHEA:45645"/>
    </physiologicalReaction>
</comment>
<dbReference type="CDD" id="cd09078">
    <property type="entry name" value="nSMase"/>
    <property type="match status" value="1"/>
</dbReference>
<dbReference type="RefSeq" id="XP_002739137.1">
    <property type="nucleotide sequence ID" value="XM_002739091.1"/>
</dbReference>
<sequence>MEFALKVVYSMCLLSVTIAGSIYDIGTGPFCNASPEDCEDRGDEFIGYFQDTCWAGNKVWCKQRATVKGQEWVGAGPFCNTLPSDCRTRFLKYATSAKCGDGSCCVTGIKRLCVPDEKASSKRFGALAMKPKLKVWLGSSPMCDGKCSDCALYGMSCAGKDMTGDGDTCLSGKKVMCLVPEAPALWSPCQANILKVLSYNVRELDFMYVHDGQRERTCRIPRRIVEQLGDVDVIVLQEVFMGGCFPGVVSLRDLFRHHGFPHMTNKVGDRDTGFLEDGGVYIVSRWPITEQHETIFEATHYMEADAFAAKGVIYAKIIKTVKGTSRNYHVFGTHMQAQIGDIHDSVREDQAKEMRAFMKDQNIPFSEPVIYAGDFNCDVRANHRHVRRVLGKLNAGIPPRVGKLTATFDPTTNDMFEDKNQAPGPEWLDYVVYSKDHLKPWVSTLEGIKLTSKTQMEICSNGPFKPSYMYPDSSFCSKKRTITDLSDHYPVLGMFMFP</sequence>
<keyword evidence="4" id="KW-0378">Hydrolase</keyword>
<evidence type="ECO:0000256" key="6">
    <source>
        <dbReference type="SAM" id="SignalP"/>
    </source>
</evidence>
<dbReference type="InterPro" id="IPR036691">
    <property type="entry name" value="Endo/exonu/phosph_ase_sf"/>
</dbReference>
<feature type="domain" description="Endonuclease/exonuclease/phosphatase" evidence="7">
    <location>
        <begin position="198"/>
        <end position="445"/>
    </location>
</feature>
<dbReference type="PANTHER" id="PTHR16320:SF23">
    <property type="entry name" value="SPHINGOMYELINASE C 1"/>
    <property type="match status" value="1"/>
</dbReference>
<dbReference type="GeneID" id="100373634"/>
<evidence type="ECO:0000256" key="4">
    <source>
        <dbReference type="ARBA" id="ARBA00022801"/>
    </source>
</evidence>
<keyword evidence="3 6" id="KW-0732">Signal</keyword>
<dbReference type="SUPFAM" id="SSF56219">
    <property type="entry name" value="DNase I-like"/>
    <property type="match status" value="1"/>
</dbReference>
<protein>
    <recommendedName>
        <fullName evidence="2">sphingomyelin phosphodiesterase</fullName>
        <ecNumber evidence="2">3.1.4.12</ecNumber>
    </recommendedName>
</protein>
<evidence type="ECO:0000313" key="8">
    <source>
        <dbReference type="Proteomes" id="UP000694865"/>
    </source>
</evidence>
<dbReference type="InterPro" id="IPR038772">
    <property type="entry name" value="Sph/SMPD2-like"/>
</dbReference>
<keyword evidence="8" id="KW-1185">Reference proteome</keyword>
<dbReference type="Proteomes" id="UP000694865">
    <property type="component" value="Unplaced"/>
</dbReference>
<evidence type="ECO:0000259" key="7">
    <source>
        <dbReference type="Pfam" id="PF03372"/>
    </source>
</evidence>
<feature type="chain" id="PRO_5046688928" description="sphingomyelin phosphodiesterase" evidence="6">
    <location>
        <begin position="20"/>
        <end position="498"/>
    </location>
</feature>
<comment type="similarity">
    <text evidence="1">Belongs to the neutral sphingomyelinase family.</text>
</comment>
<reference evidence="9" key="1">
    <citation type="submission" date="2025-08" db="UniProtKB">
        <authorList>
            <consortium name="RefSeq"/>
        </authorList>
    </citation>
    <scope>IDENTIFICATION</scope>
    <source>
        <tissue evidence="9">Testes</tissue>
    </source>
</reference>
<dbReference type="PANTHER" id="PTHR16320">
    <property type="entry name" value="SPHINGOMYELINASE FAMILY MEMBER"/>
    <property type="match status" value="1"/>
</dbReference>
<gene>
    <name evidence="9" type="primary">LOC100373634</name>
</gene>
<dbReference type="Pfam" id="PF03372">
    <property type="entry name" value="Exo_endo_phos"/>
    <property type="match status" value="1"/>
</dbReference>
<proteinExistence type="inferred from homology"/>
<dbReference type="EC" id="3.1.4.12" evidence="2"/>
<name>A0ABM0GWW8_SACKO</name>
<feature type="signal peptide" evidence="6">
    <location>
        <begin position="1"/>
        <end position="19"/>
    </location>
</feature>
<organism evidence="8 9">
    <name type="scientific">Saccoglossus kowalevskii</name>
    <name type="common">Acorn worm</name>
    <dbReference type="NCBI Taxonomy" id="10224"/>
    <lineage>
        <taxon>Eukaryota</taxon>
        <taxon>Metazoa</taxon>
        <taxon>Hemichordata</taxon>
        <taxon>Enteropneusta</taxon>
        <taxon>Harrimaniidae</taxon>
        <taxon>Saccoglossus</taxon>
    </lineage>
</organism>